<feature type="transmembrane region" description="Helical" evidence="7">
    <location>
        <begin position="566"/>
        <end position="585"/>
    </location>
</feature>
<keyword evidence="4" id="KW-0732">Signal</keyword>
<comment type="caution">
    <text evidence="8">The sequence shown here is derived from an EMBL/GenBank/DDBJ whole genome shotgun (WGS) entry which is preliminary data.</text>
</comment>
<gene>
    <name evidence="8" type="primary">TMN2</name>
    <name evidence="8" type="ORF">LPJ53_003031</name>
</gene>
<feature type="transmembrane region" description="Helical" evidence="7">
    <location>
        <begin position="275"/>
        <end position="297"/>
    </location>
</feature>
<evidence type="ECO:0000256" key="6">
    <source>
        <dbReference type="ARBA" id="ARBA00023136"/>
    </source>
</evidence>
<dbReference type="GO" id="GO:0072657">
    <property type="term" value="P:protein localization to membrane"/>
    <property type="evidence" value="ECO:0007669"/>
    <property type="project" value="TreeGrafter"/>
</dbReference>
<proteinExistence type="inferred from homology"/>
<comment type="subcellular location">
    <subcellularLocation>
        <location evidence="1">Membrane</location>
        <topology evidence="1">Multi-pass membrane protein</topology>
    </subcellularLocation>
</comment>
<feature type="transmembrane region" description="Helical" evidence="7">
    <location>
        <begin position="403"/>
        <end position="432"/>
    </location>
</feature>
<accession>A0A9W7Y048</accession>
<sequence length="636" mass="71839">MKFGWLTERWRAVSLSVAGGLFMLSQQTAEAFYLPGLAPHDYKIGEKVDLQVNSLTPSLTAENKLESVLSYSFYDERFHFCRPPGGPKAAHESLGSILFGDRIYGSAFNLEMLKDSSCQMLCVQKIPGSDAAFINDKIMKGYNYNWLIDGLPAATVKIEDRLQKEFYSLGFELGSNNLGQLMPHFHNHYDITVQYHTVDSVHHRVVGVLVTPQSKHSVYSKDTTPSCDTTEPMNLHEDKDNEVVFTYSVKWEKSEKSWATRWDSYLHAMDPKIHWFSLINSVVIVVFLSAMLGLILVRTLHKDIARYNADDAEDLQEDFGWKLVHGDVFRPPQKFEYLSVIVGSGFQLFWMVLITLVIAILGFLSPSSRGSLSTAMLMLYILFGFSAGYNAAHQYHSFGGTSLRRIIVLTTLGVPGICCLLLVVINLCLMAANSSAAAPAGTLLGVIALWFVISIPLTVAGGYFGYRRKPADPPVRVNQIPRQIPDQPWYLRTIPSALMGGVLTFGAIFIELYFIMNSIWFHKVYYVFGFLFLVFIILILTTAEVTVLLTYFHLCAEDYRWHWRSVYTAGASAFYVFLYGVLFYFSRLQLASYASLVIYFGWMIIVCLLFFILTGATGFVASNFFVRRIYSAIKID</sequence>
<evidence type="ECO:0000313" key="9">
    <source>
        <dbReference type="Proteomes" id="UP001149813"/>
    </source>
</evidence>
<feature type="transmembrane region" description="Helical" evidence="7">
    <location>
        <begin position="597"/>
        <end position="626"/>
    </location>
</feature>
<feature type="transmembrane region" description="Helical" evidence="7">
    <location>
        <begin position="444"/>
        <end position="466"/>
    </location>
</feature>
<organism evidence="8 9">
    <name type="scientific">Coemansia erecta</name>
    <dbReference type="NCBI Taxonomy" id="147472"/>
    <lineage>
        <taxon>Eukaryota</taxon>
        <taxon>Fungi</taxon>
        <taxon>Fungi incertae sedis</taxon>
        <taxon>Zoopagomycota</taxon>
        <taxon>Kickxellomycotina</taxon>
        <taxon>Kickxellomycetes</taxon>
        <taxon>Kickxellales</taxon>
        <taxon>Kickxellaceae</taxon>
        <taxon>Coemansia</taxon>
    </lineage>
</organism>
<dbReference type="OrthoDB" id="1666796at2759"/>
<dbReference type="GO" id="GO:0005737">
    <property type="term" value="C:cytoplasm"/>
    <property type="evidence" value="ECO:0007669"/>
    <property type="project" value="UniProtKB-ARBA"/>
</dbReference>
<dbReference type="PANTHER" id="PTHR10766:SF111">
    <property type="entry name" value="TRANSMEMBRANE 9 SUPERFAMILY MEMBER 2"/>
    <property type="match status" value="1"/>
</dbReference>
<evidence type="ECO:0000256" key="2">
    <source>
        <dbReference type="ARBA" id="ARBA00005227"/>
    </source>
</evidence>
<feature type="transmembrane region" description="Helical" evidence="7">
    <location>
        <begin position="337"/>
        <end position="364"/>
    </location>
</feature>
<dbReference type="GO" id="GO:0016020">
    <property type="term" value="C:membrane"/>
    <property type="evidence" value="ECO:0007669"/>
    <property type="project" value="UniProtKB-SubCell"/>
</dbReference>
<evidence type="ECO:0000256" key="1">
    <source>
        <dbReference type="ARBA" id="ARBA00004141"/>
    </source>
</evidence>
<evidence type="ECO:0000313" key="8">
    <source>
        <dbReference type="EMBL" id="KAJ1722571.1"/>
    </source>
</evidence>
<dbReference type="AlphaFoldDB" id="A0A9W7Y048"/>
<evidence type="ECO:0000256" key="3">
    <source>
        <dbReference type="ARBA" id="ARBA00022692"/>
    </source>
</evidence>
<dbReference type="InterPro" id="IPR004240">
    <property type="entry name" value="EMP70"/>
</dbReference>
<name>A0A9W7Y048_9FUNG</name>
<dbReference type="Proteomes" id="UP001149813">
    <property type="component" value="Unassembled WGS sequence"/>
</dbReference>
<keyword evidence="9" id="KW-1185">Reference proteome</keyword>
<keyword evidence="6 7" id="KW-0472">Membrane</keyword>
<dbReference type="Pfam" id="PF02990">
    <property type="entry name" value="EMP70"/>
    <property type="match status" value="1"/>
</dbReference>
<evidence type="ECO:0000256" key="4">
    <source>
        <dbReference type="ARBA" id="ARBA00022729"/>
    </source>
</evidence>
<keyword evidence="3 7" id="KW-0812">Transmembrane</keyword>
<feature type="transmembrane region" description="Helical" evidence="7">
    <location>
        <begin position="370"/>
        <end position="391"/>
    </location>
</feature>
<comment type="similarity">
    <text evidence="2 7">Belongs to the nonaspanin (TM9SF) (TC 9.A.2) family.</text>
</comment>
<reference evidence="8" key="1">
    <citation type="submission" date="2022-07" db="EMBL/GenBank/DDBJ databases">
        <title>Phylogenomic reconstructions and comparative analyses of Kickxellomycotina fungi.</title>
        <authorList>
            <person name="Reynolds N.K."/>
            <person name="Stajich J.E."/>
            <person name="Barry K."/>
            <person name="Grigoriev I.V."/>
            <person name="Crous P."/>
            <person name="Smith M.E."/>
        </authorList>
    </citation>
    <scope>NUCLEOTIDE SEQUENCE</scope>
    <source>
        <strain evidence="8">NBRC 32514</strain>
    </source>
</reference>
<evidence type="ECO:0000256" key="7">
    <source>
        <dbReference type="RuleBase" id="RU363079"/>
    </source>
</evidence>
<evidence type="ECO:0000256" key="5">
    <source>
        <dbReference type="ARBA" id="ARBA00022989"/>
    </source>
</evidence>
<keyword evidence="5 7" id="KW-1133">Transmembrane helix</keyword>
<dbReference type="EMBL" id="JANBOJ010000105">
    <property type="protein sequence ID" value="KAJ1722571.1"/>
    <property type="molecule type" value="Genomic_DNA"/>
</dbReference>
<feature type="transmembrane region" description="Helical" evidence="7">
    <location>
        <begin position="526"/>
        <end position="554"/>
    </location>
</feature>
<feature type="transmembrane region" description="Helical" evidence="7">
    <location>
        <begin position="497"/>
        <end position="520"/>
    </location>
</feature>
<dbReference type="GO" id="GO:0007034">
    <property type="term" value="P:vacuolar transport"/>
    <property type="evidence" value="ECO:0007669"/>
    <property type="project" value="TreeGrafter"/>
</dbReference>
<dbReference type="PANTHER" id="PTHR10766">
    <property type="entry name" value="TRANSMEMBRANE 9 SUPERFAMILY PROTEIN"/>
    <property type="match status" value="1"/>
</dbReference>
<protein>
    <recommendedName>
        <fullName evidence="7">Transmembrane 9 superfamily member</fullName>
    </recommendedName>
</protein>